<dbReference type="EMBL" id="BJZV01000034">
    <property type="protein sequence ID" value="GEP12280.1"/>
    <property type="molecule type" value="Genomic_DNA"/>
</dbReference>
<dbReference type="Proteomes" id="UP000321750">
    <property type="component" value="Unassembled WGS sequence"/>
</dbReference>
<gene>
    <name evidence="1" type="ORF">MGN01_41250</name>
</gene>
<keyword evidence="2" id="KW-1185">Reference proteome</keyword>
<evidence type="ECO:0000313" key="2">
    <source>
        <dbReference type="Proteomes" id="UP000321750"/>
    </source>
</evidence>
<evidence type="ECO:0000313" key="1">
    <source>
        <dbReference type="EMBL" id="GEP12280.1"/>
    </source>
</evidence>
<accession>A0A512JQN9</accession>
<comment type="caution">
    <text evidence="1">The sequence shown here is derived from an EMBL/GenBank/DDBJ whole genome shotgun (WGS) entry which is preliminary data.</text>
</comment>
<organism evidence="1 2">
    <name type="scientific">Methylobacterium gnaphalii</name>
    <dbReference type="NCBI Taxonomy" id="1010610"/>
    <lineage>
        <taxon>Bacteria</taxon>
        <taxon>Pseudomonadati</taxon>
        <taxon>Pseudomonadota</taxon>
        <taxon>Alphaproteobacteria</taxon>
        <taxon>Hyphomicrobiales</taxon>
        <taxon>Methylobacteriaceae</taxon>
        <taxon>Methylobacterium</taxon>
    </lineage>
</organism>
<dbReference type="AlphaFoldDB" id="A0A512JQN9"/>
<protein>
    <submittedName>
        <fullName evidence="1">Uncharacterized protein</fullName>
    </submittedName>
</protein>
<reference evidence="1 2" key="1">
    <citation type="submission" date="2019-07" db="EMBL/GenBank/DDBJ databases">
        <title>Whole genome shotgun sequence of Methylobacterium gnaphalii NBRC 107716.</title>
        <authorList>
            <person name="Hosoyama A."/>
            <person name="Uohara A."/>
            <person name="Ohji S."/>
            <person name="Ichikawa N."/>
        </authorList>
    </citation>
    <scope>NUCLEOTIDE SEQUENCE [LARGE SCALE GENOMIC DNA]</scope>
    <source>
        <strain evidence="1 2">NBRC 107716</strain>
    </source>
</reference>
<dbReference type="OrthoDB" id="7220707at2"/>
<name>A0A512JQN9_9HYPH</name>
<sequence length="82" mass="9169">MAVISYYAVQPFIKTKTGRVSAGQIQQCQSADQAKVYAERIVRDKKAIGALAYTRIGNDFDNLFDDPVFIARVGDVPEHDNY</sequence>
<dbReference type="RefSeq" id="WP_147048667.1">
    <property type="nucleotide sequence ID" value="NZ_BJZV01000034.1"/>
</dbReference>
<proteinExistence type="predicted"/>